<comment type="caution">
    <text evidence="1">The sequence shown here is derived from an EMBL/GenBank/DDBJ whole genome shotgun (WGS) entry which is preliminary data.</text>
</comment>
<keyword evidence="2" id="KW-1185">Reference proteome</keyword>
<name>A0ABX0Z7F3_9ACTN</name>
<organism evidence="1 2">
    <name type="scientific">Micromonospora thermarum</name>
    <dbReference type="NCBI Taxonomy" id="2720024"/>
    <lineage>
        <taxon>Bacteria</taxon>
        <taxon>Bacillati</taxon>
        <taxon>Actinomycetota</taxon>
        <taxon>Actinomycetes</taxon>
        <taxon>Micromonosporales</taxon>
        <taxon>Micromonosporaceae</taxon>
        <taxon>Micromonospora</taxon>
    </lineage>
</organism>
<proteinExistence type="predicted"/>
<reference evidence="1 2" key="1">
    <citation type="submission" date="2020-03" db="EMBL/GenBank/DDBJ databases">
        <title>WGS of actinomycetes isolated from Thailand.</title>
        <authorList>
            <person name="Thawai C."/>
        </authorList>
    </citation>
    <scope>NUCLEOTIDE SEQUENCE [LARGE SCALE GENOMIC DNA]</scope>
    <source>
        <strain evidence="1 2">HSS6-12</strain>
    </source>
</reference>
<dbReference type="Proteomes" id="UP000783871">
    <property type="component" value="Unassembled WGS sequence"/>
</dbReference>
<accession>A0ABX0Z7F3</accession>
<evidence type="ECO:0008006" key="3">
    <source>
        <dbReference type="Google" id="ProtNLM"/>
    </source>
</evidence>
<gene>
    <name evidence="1" type="ORF">HCJ94_14630</name>
</gene>
<sequence length="98" mass="10022">MSEEMFSVRPDALRRSASRLTDAAYRLAHGVAGVSGLVVPAPQWAAGAALAGCEAAVHAWFGELGARVAATGEAVRSAAEAYDAVDDRAAARLTGAPR</sequence>
<dbReference type="EMBL" id="JAATEO010000014">
    <property type="protein sequence ID" value="NJP33189.1"/>
    <property type="molecule type" value="Genomic_DNA"/>
</dbReference>
<dbReference type="InterPro" id="IPR036689">
    <property type="entry name" value="ESAT-6-like_sf"/>
</dbReference>
<protein>
    <recommendedName>
        <fullName evidence="3">Excreted virulence factor EspC, type VII ESX diderm</fullName>
    </recommendedName>
</protein>
<evidence type="ECO:0000313" key="1">
    <source>
        <dbReference type="EMBL" id="NJP33189.1"/>
    </source>
</evidence>
<dbReference type="SUPFAM" id="SSF140453">
    <property type="entry name" value="EsxAB dimer-like"/>
    <property type="match status" value="1"/>
</dbReference>
<dbReference type="RefSeq" id="WP_168001568.1">
    <property type="nucleotide sequence ID" value="NZ_JAATEO010000014.1"/>
</dbReference>
<evidence type="ECO:0000313" key="2">
    <source>
        <dbReference type="Proteomes" id="UP000783871"/>
    </source>
</evidence>